<dbReference type="RefSeq" id="WP_382379477.1">
    <property type="nucleotide sequence ID" value="NZ_JBHRZI010000045.1"/>
</dbReference>
<gene>
    <name evidence="2" type="ORF">ACFOWZ_41490</name>
</gene>
<sequence length="102" mass="11627">MVELQPTPLSRRYTVKITQQPPFDPDVEVLVPVLRLHPGAPGLPHVYPGDKLCLYEPGEWRSNKPIADTVLPWTAEWLYHYEIWLITGEWTGGGDWPGVHSN</sequence>
<evidence type="ECO:0000259" key="1">
    <source>
        <dbReference type="Pfam" id="PF26395"/>
    </source>
</evidence>
<reference evidence="3" key="1">
    <citation type="journal article" date="2019" name="Int. J. Syst. Evol. Microbiol.">
        <title>The Global Catalogue of Microorganisms (GCM) 10K type strain sequencing project: providing services to taxonomists for standard genome sequencing and annotation.</title>
        <authorList>
            <consortium name="The Broad Institute Genomics Platform"/>
            <consortium name="The Broad Institute Genome Sequencing Center for Infectious Disease"/>
            <person name="Wu L."/>
            <person name="Ma J."/>
        </authorList>
    </citation>
    <scope>NUCLEOTIDE SEQUENCE [LARGE SCALE GENOMIC DNA]</scope>
    <source>
        <strain evidence="3">CGMCC 4.7405</strain>
    </source>
</reference>
<keyword evidence="3" id="KW-1185">Reference proteome</keyword>
<dbReference type="Pfam" id="PF26395">
    <property type="entry name" value="E2-CBASS"/>
    <property type="match status" value="1"/>
</dbReference>
<feature type="domain" description="Type II CBASS E2 protein" evidence="1">
    <location>
        <begin position="2"/>
        <end position="95"/>
    </location>
</feature>
<dbReference type="InterPro" id="IPR058588">
    <property type="entry name" value="E2-CBASS"/>
</dbReference>
<organism evidence="2 3">
    <name type="scientific">Lentzea rhizosphaerae</name>
    <dbReference type="NCBI Taxonomy" id="2041025"/>
    <lineage>
        <taxon>Bacteria</taxon>
        <taxon>Bacillati</taxon>
        <taxon>Actinomycetota</taxon>
        <taxon>Actinomycetes</taxon>
        <taxon>Pseudonocardiales</taxon>
        <taxon>Pseudonocardiaceae</taxon>
        <taxon>Lentzea</taxon>
    </lineage>
</organism>
<comment type="caution">
    <text evidence="2">The sequence shown here is derived from an EMBL/GenBank/DDBJ whole genome shotgun (WGS) entry which is preliminary data.</text>
</comment>
<protein>
    <recommendedName>
        <fullName evidence="1">Type II CBASS E2 protein domain-containing protein</fullName>
    </recommendedName>
</protein>
<name>A0ABV8C7J3_9PSEU</name>
<evidence type="ECO:0000313" key="3">
    <source>
        <dbReference type="Proteomes" id="UP001595690"/>
    </source>
</evidence>
<proteinExistence type="predicted"/>
<accession>A0ABV8C7J3</accession>
<evidence type="ECO:0000313" key="2">
    <source>
        <dbReference type="EMBL" id="MFC3897980.1"/>
    </source>
</evidence>
<dbReference type="EMBL" id="JBHRZI010000045">
    <property type="protein sequence ID" value="MFC3897980.1"/>
    <property type="molecule type" value="Genomic_DNA"/>
</dbReference>
<dbReference type="Proteomes" id="UP001595690">
    <property type="component" value="Unassembled WGS sequence"/>
</dbReference>